<evidence type="ECO:0000256" key="3">
    <source>
        <dbReference type="SAM" id="Phobius"/>
    </source>
</evidence>
<keyword evidence="3" id="KW-1133">Transmembrane helix</keyword>
<dbReference type="Gene3D" id="3.40.50.410">
    <property type="entry name" value="von Willebrand factor, type A domain"/>
    <property type="match status" value="1"/>
</dbReference>
<dbReference type="PANTHER" id="PTHR22550">
    <property type="entry name" value="SPORE GERMINATION PROTEIN"/>
    <property type="match status" value="1"/>
</dbReference>
<dbReference type="OrthoDB" id="9807628at2"/>
<feature type="compositionally biased region" description="Low complexity" evidence="2">
    <location>
        <begin position="463"/>
        <end position="521"/>
    </location>
</feature>
<feature type="compositionally biased region" description="Acidic residues" evidence="2">
    <location>
        <begin position="522"/>
        <end position="531"/>
    </location>
</feature>
<gene>
    <name evidence="5" type="ORF">CWI83_04200</name>
</gene>
<dbReference type="InterPro" id="IPR036465">
    <property type="entry name" value="vWFA_dom_sf"/>
</dbReference>
<comment type="caution">
    <text evidence="5">The sequence shown here is derived from an EMBL/GenBank/DDBJ whole genome shotgun (WGS) entry which is preliminary data.</text>
</comment>
<feature type="transmembrane region" description="Helical" evidence="3">
    <location>
        <begin position="6"/>
        <end position="26"/>
    </location>
</feature>
<dbReference type="Gene3D" id="1.25.40.10">
    <property type="entry name" value="Tetratricopeptide repeat domain"/>
    <property type="match status" value="1"/>
</dbReference>
<dbReference type="RefSeq" id="WP_126826187.1">
    <property type="nucleotide sequence ID" value="NZ_PIQG01000002.1"/>
</dbReference>
<reference evidence="5 6" key="1">
    <citation type="journal article" date="2011" name="Front. Microbiol.">
        <title>Genomic signatures of strain selection and enhancement in Bacillus atrophaeus var. globigii, a historical biowarfare simulant.</title>
        <authorList>
            <person name="Gibbons H.S."/>
            <person name="Broomall S.M."/>
            <person name="McNew L.A."/>
            <person name="Daligault H."/>
            <person name="Chapman C."/>
            <person name="Bruce D."/>
            <person name="Karavis M."/>
            <person name="Krepps M."/>
            <person name="McGregor P.A."/>
            <person name="Hong C."/>
            <person name="Park K.H."/>
            <person name="Akmal A."/>
            <person name="Feldman A."/>
            <person name="Lin J.S."/>
            <person name="Chang W.E."/>
            <person name="Higgs B.W."/>
            <person name="Demirev P."/>
            <person name="Lindquist J."/>
            <person name="Liem A."/>
            <person name="Fochler E."/>
            <person name="Read T.D."/>
            <person name="Tapia R."/>
            <person name="Johnson S."/>
            <person name="Bishop-Lilly K.A."/>
            <person name="Detter C."/>
            <person name="Han C."/>
            <person name="Sozhamannan S."/>
            <person name="Rosenzweig C.N."/>
            <person name="Skowronski E.W."/>
        </authorList>
    </citation>
    <scope>NUCLEOTIDE SEQUENCE [LARGE SCALE GENOMIC DNA]</scope>
    <source>
        <strain evidence="5 6">PIT1</strain>
    </source>
</reference>
<dbReference type="PROSITE" id="PS50234">
    <property type="entry name" value="VWFA"/>
    <property type="match status" value="1"/>
</dbReference>
<evidence type="ECO:0000256" key="2">
    <source>
        <dbReference type="SAM" id="MobiDB-lite"/>
    </source>
</evidence>
<evidence type="ECO:0000256" key="1">
    <source>
        <dbReference type="PROSITE-ProRule" id="PRU00339"/>
    </source>
</evidence>
<dbReference type="PROSITE" id="PS50293">
    <property type="entry name" value="TPR_REGION"/>
    <property type="match status" value="1"/>
</dbReference>
<evidence type="ECO:0000313" key="5">
    <source>
        <dbReference type="EMBL" id="RUO78245.1"/>
    </source>
</evidence>
<keyword evidence="1" id="KW-0802">TPR repeat</keyword>
<protein>
    <recommendedName>
        <fullName evidence="4">VWFA domain-containing protein</fullName>
    </recommendedName>
</protein>
<dbReference type="InterPro" id="IPR011990">
    <property type="entry name" value="TPR-like_helical_dom_sf"/>
</dbReference>
<dbReference type="InterPro" id="IPR019734">
    <property type="entry name" value="TPR_rpt"/>
</dbReference>
<dbReference type="Proteomes" id="UP000288279">
    <property type="component" value="Unassembled WGS sequence"/>
</dbReference>
<evidence type="ECO:0000313" key="6">
    <source>
        <dbReference type="Proteomes" id="UP000288279"/>
    </source>
</evidence>
<keyword evidence="3" id="KW-0812">Transmembrane</keyword>
<dbReference type="AlphaFoldDB" id="A0A432ZJP0"/>
<dbReference type="InterPro" id="IPR002035">
    <property type="entry name" value="VWF_A"/>
</dbReference>
<dbReference type="Pfam" id="PF00515">
    <property type="entry name" value="TPR_1"/>
    <property type="match status" value="1"/>
</dbReference>
<sequence length="592" mass="67009">MSEFHFIRPWWLLGLLPLAVLAWQFWRVKRNQGGWQGAIAPHLLHLLQQQSQSSQRAWAPLSLFLAMTLATLALAGPSWERLPQPVYQLKAGTVVVMDMSLSMRATDISPNRLTQQRFKAIDLVQDYLDGEIGLIAYAGDAHIISPLSTDSKNLTNLIRALSPEIMPIRGSNPEAAIRLADRLLSDAGYLAGDIIWLTDGIDSLDQRLIIDFLRQTEHRVSIMAVGTPAGAPIELSDGSYLRDRNNQVVIPTYSLNLLETIATTSAGNFVQLRNDALDLERLTQLSPLQADGEKTDNEAGDQWADRGAWLLLPVLILALLFAQKRRLPHILSGFVLVLSSLIVSPPSFAQQDEPLNWTEQLWQTPYQQADQALQRGAFERAQGISEDAWQRGTAAYRAGNYEAALVDFSQRVDAVGFYNQGNALFQLERYQEAIMAYDEALRQRPNWLEAEENKALAEQRLAEQQAQQEQQQGESSDDQNGQQQQQSSEQSQQDEQQQSDEQQGDQQQQQQQQTEQQQEAETAAEETEAEQPQESMPDANAEALTEEQRQQMEQWLNRIQDDPAILLRNKMLREAQRRQQQNRLPKGVEKEW</sequence>
<feature type="domain" description="VWFA" evidence="4">
    <location>
        <begin position="92"/>
        <end position="288"/>
    </location>
</feature>
<dbReference type="SUPFAM" id="SSF48452">
    <property type="entry name" value="TPR-like"/>
    <property type="match status" value="1"/>
</dbReference>
<dbReference type="SMART" id="SM00327">
    <property type="entry name" value="VWA"/>
    <property type="match status" value="1"/>
</dbReference>
<dbReference type="InterPro" id="IPR050768">
    <property type="entry name" value="UPF0353/GerABKA_families"/>
</dbReference>
<dbReference type="Pfam" id="PF13519">
    <property type="entry name" value="VWA_2"/>
    <property type="match status" value="1"/>
</dbReference>
<dbReference type="SUPFAM" id="SSF53300">
    <property type="entry name" value="vWA-like"/>
    <property type="match status" value="1"/>
</dbReference>
<feature type="region of interest" description="Disordered" evidence="2">
    <location>
        <begin position="460"/>
        <end position="555"/>
    </location>
</feature>
<dbReference type="EMBL" id="PIQG01000002">
    <property type="protein sequence ID" value="RUO78245.1"/>
    <property type="molecule type" value="Genomic_DNA"/>
</dbReference>
<feature type="repeat" description="TPR" evidence="1">
    <location>
        <begin position="414"/>
        <end position="447"/>
    </location>
</feature>
<accession>A0A432ZJP0</accession>
<evidence type="ECO:0000259" key="4">
    <source>
        <dbReference type="PROSITE" id="PS50234"/>
    </source>
</evidence>
<organism evidence="5 6">
    <name type="scientific">Pseudidiomarina taiwanensis</name>
    <dbReference type="NCBI Taxonomy" id="337250"/>
    <lineage>
        <taxon>Bacteria</taxon>
        <taxon>Pseudomonadati</taxon>
        <taxon>Pseudomonadota</taxon>
        <taxon>Gammaproteobacteria</taxon>
        <taxon>Alteromonadales</taxon>
        <taxon>Idiomarinaceae</taxon>
        <taxon>Pseudidiomarina</taxon>
    </lineage>
</organism>
<keyword evidence="3" id="KW-0472">Membrane</keyword>
<dbReference type="PANTHER" id="PTHR22550:SF14">
    <property type="entry name" value="VWFA DOMAIN-CONTAINING PROTEIN"/>
    <property type="match status" value="1"/>
</dbReference>
<feature type="transmembrane region" description="Helical" evidence="3">
    <location>
        <begin position="57"/>
        <end position="79"/>
    </location>
</feature>
<dbReference type="SMART" id="SM00028">
    <property type="entry name" value="TPR"/>
    <property type="match status" value="1"/>
</dbReference>
<keyword evidence="6" id="KW-1185">Reference proteome</keyword>
<name>A0A432ZJP0_9GAMM</name>
<dbReference type="PROSITE" id="PS50005">
    <property type="entry name" value="TPR"/>
    <property type="match status" value="1"/>
</dbReference>
<proteinExistence type="predicted"/>